<dbReference type="GO" id="GO:0017111">
    <property type="term" value="F:ribonucleoside triphosphate phosphatase activity"/>
    <property type="evidence" value="ECO:0007669"/>
    <property type="project" value="InterPro"/>
</dbReference>
<proteinExistence type="inferred from homology"/>
<keyword evidence="1" id="KW-0547">Nucleotide-binding</keyword>
<dbReference type="AlphaFoldDB" id="A0A2P2J6X7"/>
<reference evidence="4" key="1">
    <citation type="submission" date="2018-02" db="EMBL/GenBank/DDBJ databases">
        <title>Rhizophora mucronata_Transcriptome.</title>
        <authorList>
            <person name="Meera S.P."/>
            <person name="Sreeshan A."/>
            <person name="Augustine A."/>
        </authorList>
    </citation>
    <scope>NUCLEOTIDE SEQUENCE</scope>
    <source>
        <tissue evidence="4">Leaf</tissue>
    </source>
</reference>
<organism evidence="4">
    <name type="scientific">Rhizophora mucronata</name>
    <name type="common">Asiatic mangrove</name>
    <dbReference type="NCBI Taxonomy" id="61149"/>
    <lineage>
        <taxon>Eukaryota</taxon>
        <taxon>Viridiplantae</taxon>
        <taxon>Streptophyta</taxon>
        <taxon>Embryophyta</taxon>
        <taxon>Tracheophyta</taxon>
        <taxon>Spermatophyta</taxon>
        <taxon>Magnoliopsida</taxon>
        <taxon>eudicotyledons</taxon>
        <taxon>Gunneridae</taxon>
        <taxon>Pentapetalae</taxon>
        <taxon>rosids</taxon>
        <taxon>fabids</taxon>
        <taxon>Malpighiales</taxon>
        <taxon>Rhizophoraceae</taxon>
        <taxon>Rhizophora</taxon>
    </lineage>
</organism>
<dbReference type="InterPro" id="IPR004948">
    <property type="entry name" value="Nuc-triphosphatase_THEP1"/>
</dbReference>
<keyword evidence="2" id="KW-0378">Hydrolase</keyword>
<dbReference type="SUPFAM" id="SSF52540">
    <property type="entry name" value="P-loop containing nucleoside triphosphate hydrolases"/>
    <property type="match status" value="1"/>
</dbReference>
<name>A0A2P2J6X7_RHIMU</name>
<keyword evidence="3" id="KW-0067">ATP-binding</keyword>
<evidence type="ECO:0000313" key="4">
    <source>
        <dbReference type="EMBL" id="MBW89226.1"/>
    </source>
</evidence>
<dbReference type="HAMAP" id="MF_00796">
    <property type="entry name" value="NTPase_1"/>
    <property type="match status" value="1"/>
</dbReference>
<evidence type="ECO:0008006" key="5">
    <source>
        <dbReference type="Google" id="ProtNLM"/>
    </source>
</evidence>
<dbReference type="PANTHER" id="PTHR43146">
    <property type="entry name" value="CANCER-RELATED NUCLEOSIDE-TRIPHOSPHATASE"/>
    <property type="match status" value="1"/>
</dbReference>
<evidence type="ECO:0000256" key="1">
    <source>
        <dbReference type="ARBA" id="ARBA00022741"/>
    </source>
</evidence>
<dbReference type="InterPro" id="IPR027417">
    <property type="entry name" value="P-loop_NTPase"/>
</dbReference>
<evidence type="ECO:0000256" key="2">
    <source>
        <dbReference type="ARBA" id="ARBA00022801"/>
    </source>
</evidence>
<dbReference type="EMBL" id="GGEC01008742">
    <property type="protein sequence ID" value="MBW89225.1"/>
    <property type="molecule type" value="Transcribed_RNA"/>
</dbReference>
<accession>A0A2P2J6X7</accession>
<dbReference type="Pfam" id="PF03266">
    <property type="entry name" value="NTPase_1"/>
    <property type="match status" value="1"/>
</dbReference>
<dbReference type="GO" id="GO:0005524">
    <property type="term" value="F:ATP binding"/>
    <property type="evidence" value="ECO:0007669"/>
    <property type="project" value="UniProtKB-KW"/>
</dbReference>
<evidence type="ECO:0000256" key="3">
    <source>
        <dbReference type="ARBA" id="ARBA00022840"/>
    </source>
</evidence>
<dbReference type="Gene3D" id="3.40.50.300">
    <property type="entry name" value="P-loop containing nucleotide triphosphate hydrolases"/>
    <property type="match status" value="1"/>
</dbReference>
<sequence>MAASPATARLFLVSGRPGVGKTTLIIRVFESLKLSNPNLKVQGFFTREIREGSGRVGFEVVTLDGRKAPLASSKPISHPESYRWPTVSKYKVDVRSFESLALPELQVRDDTGLFIIDEVGRMELFSKPFINAVQNVLESDVPVLATIPDQRHAGDVPIVARLRNHPEANLVYISPSSREAAKDEIYNKLVNALSKH</sequence>
<dbReference type="PANTHER" id="PTHR43146:SF1">
    <property type="entry name" value="CANCER-RELATED NUCLEOSIDE-TRIPHOSPHATASE"/>
    <property type="match status" value="1"/>
</dbReference>
<dbReference type="EMBL" id="GGEC01008743">
    <property type="protein sequence ID" value="MBW89226.1"/>
    <property type="molecule type" value="Transcribed_RNA"/>
</dbReference>
<protein>
    <recommendedName>
        <fullName evidence="5">AAA+ ATPase domain-containing protein</fullName>
    </recommendedName>
</protein>